<proteinExistence type="predicted"/>
<dbReference type="EMBL" id="HACG01026231">
    <property type="protein sequence ID" value="CEK73096.1"/>
    <property type="molecule type" value="Transcribed_RNA"/>
</dbReference>
<reference evidence="2" key="1">
    <citation type="submission" date="2014-12" db="EMBL/GenBank/DDBJ databases">
        <title>Insight into the proteome of Arion vulgaris.</title>
        <authorList>
            <person name="Aradska J."/>
            <person name="Bulat T."/>
            <person name="Smidak R."/>
            <person name="Sarate P."/>
            <person name="Gangsoo J."/>
            <person name="Sialana F."/>
            <person name="Bilban M."/>
            <person name="Lubec G."/>
        </authorList>
    </citation>
    <scope>NUCLEOTIDE SEQUENCE</scope>
    <source>
        <tissue evidence="2">Skin</tissue>
    </source>
</reference>
<sequence length="68" mass="7587">QVLKSHHYHCTMDRFTSAQISSTSLHSGQVHRGSDHLPNISISVLIKRLVPLAKYGSSQIKSHLLHSD</sequence>
<dbReference type="EMBL" id="HACG01026228">
    <property type="protein sequence ID" value="CEK73093.1"/>
    <property type="molecule type" value="Transcribed_RNA"/>
</dbReference>
<dbReference type="EMBL" id="HACG01026230">
    <property type="protein sequence ID" value="CEK73095.1"/>
    <property type="molecule type" value="Transcribed_RNA"/>
</dbReference>
<evidence type="ECO:0000313" key="1">
    <source>
        <dbReference type="EMBL" id="CEK73093.1"/>
    </source>
</evidence>
<evidence type="ECO:0000313" key="4">
    <source>
        <dbReference type="EMBL" id="CEK73096.1"/>
    </source>
</evidence>
<gene>
    <name evidence="2" type="primary">ORF85296</name>
    <name evidence="1" type="synonym">ORF85291</name>
    <name evidence="3" type="synonym">ORF85299</name>
    <name evidence="4" type="synonym">ORF85303</name>
</gene>
<protein>
    <submittedName>
        <fullName evidence="2">Uncharacterized protein</fullName>
    </submittedName>
</protein>
<name>A0A0B6ZWY2_9EUPU</name>
<dbReference type="EMBL" id="HACG01026229">
    <property type="protein sequence ID" value="CEK73094.1"/>
    <property type="molecule type" value="Transcribed_RNA"/>
</dbReference>
<evidence type="ECO:0000313" key="2">
    <source>
        <dbReference type="EMBL" id="CEK73094.1"/>
    </source>
</evidence>
<evidence type="ECO:0000313" key="3">
    <source>
        <dbReference type="EMBL" id="CEK73095.1"/>
    </source>
</evidence>
<dbReference type="AlphaFoldDB" id="A0A0B6ZWY2"/>
<organism evidence="2">
    <name type="scientific">Arion vulgaris</name>
    <dbReference type="NCBI Taxonomy" id="1028688"/>
    <lineage>
        <taxon>Eukaryota</taxon>
        <taxon>Metazoa</taxon>
        <taxon>Spiralia</taxon>
        <taxon>Lophotrochozoa</taxon>
        <taxon>Mollusca</taxon>
        <taxon>Gastropoda</taxon>
        <taxon>Heterobranchia</taxon>
        <taxon>Euthyneura</taxon>
        <taxon>Panpulmonata</taxon>
        <taxon>Eupulmonata</taxon>
        <taxon>Stylommatophora</taxon>
        <taxon>Helicina</taxon>
        <taxon>Arionoidea</taxon>
        <taxon>Arionidae</taxon>
        <taxon>Arion</taxon>
    </lineage>
</organism>
<accession>A0A0B6ZWY2</accession>
<feature type="non-terminal residue" evidence="2">
    <location>
        <position position="1"/>
    </location>
</feature>